<dbReference type="Pfam" id="PF08486">
    <property type="entry name" value="SpoIID"/>
    <property type="match status" value="1"/>
</dbReference>
<dbReference type="RefSeq" id="WP_204701016.1">
    <property type="nucleotide sequence ID" value="NZ_JAFBDQ010000004.1"/>
</dbReference>
<organism evidence="2 3">
    <name type="scientific">Halanaerobacter jeridensis</name>
    <dbReference type="NCBI Taxonomy" id="706427"/>
    <lineage>
        <taxon>Bacteria</taxon>
        <taxon>Bacillati</taxon>
        <taxon>Bacillota</taxon>
        <taxon>Clostridia</taxon>
        <taxon>Halanaerobiales</taxon>
        <taxon>Halobacteroidaceae</taxon>
        <taxon>Halanaerobacter</taxon>
    </lineage>
</organism>
<dbReference type="AlphaFoldDB" id="A0A938XTY6"/>
<dbReference type="PANTHER" id="PTHR30032">
    <property type="entry name" value="N-ACETYLMURAMOYL-L-ALANINE AMIDASE-RELATED"/>
    <property type="match status" value="1"/>
</dbReference>
<gene>
    <name evidence="2" type="ORF">JOC47_001107</name>
</gene>
<dbReference type="PANTHER" id="PTHR30032:SF4">
    <property type="entry name" value="AMIDASE ENHANCER"/>
    <property type="match status" value="1"/>
</dbReference>
<accession>A0A938XTY6</accession>
<evidence type="ECO:0000313" key="2">
    <source>
        <dbReference type="EMBL" id="MBM7556271.1"/>
    </source>
</evidence>
<dbReference type="InterPro" id="IPR013693">
    <property type="entry name" value="SpoIID/LytB_N"/>
</dbReference>
<comment type="caution">
    <text evidence="2">The sequence shown here is derived from an EMBL/GenBank/DDBJ whole genome shotgun (WGS) entry which is preliminary data.</text>
</comment>
<dbReference type="Proteomes" id="UP000774000">
    <property type="component" value="Unassembled WGS sequence"/>
</dbReference>
<feature type="domain" description="Sporulation stage II protein D amidase enhancer LytB N-terminal" evidence="1">
    <location>
        <begin position="124"/>
        <end position="214"/>
    </location>
</feature>
<dbReference type="NCBIfam" id="TIGR02669">
    <property type="entry name" value="SpoIID_LytB"/>
    <property type="match status" value="1"/>
</dbReference>
<reference evidence="2" key="1">
    <citation type="submission" date="2021-01" db="EMBL/GenBank/DDBJ databases">
        <title>Genomic Encyclopedia of Type Strains, Phase IV (KMG-IV): sequencing the most valuable type-strain genomes for metagenomic binning, comparative biology and taxonomic classification.</title>
        <authorList>
            <person name="Goeker M."/>
        </authorList>
    </citation>
    <scope>NUCLEOTIDE SEQUENCE</scope>
    <source>
        <strain evidence="2">DSM 23230</strain>
    </source>
</reference>
<dbReference type="EMBL" id="JAFBDQ010000004">
    <property type="protein sequence ID" value="MBM7556271.1"/>
    <property type="molecule type" value="Genomic_DNA"/>
</dbReference>
<evidence type="ECO:0000313" key="3">
    <source>
        <dbReference type="Proteomes" id="UP000774000"/>
    </source>
</evidence>
<dbReference type="GO" id="GO:0030435">
    <property type="term" value="P:sporulation resulting in formation of a cellular spore"/>
    <property type="evidence" value="ECO:0007669"/>
    <property type="project" value="InterPro"/>
</dbReference>
<dbReference type="InterPro" id="IPR051922">
    <property type="entry name" value="Bact_Sporulation_Assoc"/>
</dbReference>
<dbReference type="GO" id="GO:0030288">
    <property type="term" value="C:outer membrane-bounded periplasmic space"/>
    <property type="evidence" value="ECO:0007669"/>
    <property type="project" value="TreeGrafter"/>
</dbReference>
<protein>
    <submittedName>
        <fullName evidence="2">Stage II sporulation protein D</fullName>
    </submittedName>
</protein>
<sequence length="389" mass="43594">MNNLTGFKEFIIKSGLVFILVSIILTASIAVIQAEDKIIKVGLINETKSITLKADEGIKIKTSDGYSFSLTNVTHFQFEKTGQFIRINNYYFASDYILITPLGAEMLNINSRDYKGTMQLINKKQTITVVNKVKMADYLASVIGSEIDPKWPEAALRAQAVVARTYALRNLNSYLSQGYHLSNTIYSQVYKGHRVTTPKVYQAVKDTAGQVLTYRGELISAVYHSNAGGKTAQGAVIWGGETPYLQSVDSKDYDAPNYQWQKKYSREELKKILSSKGIKISKIDRIGLQGLGPSGRAEKVVINDGQQEVSVDSSKFRFWLNLRSTKFSMERYEQGYVFIGKGWGHGVGMSQWGAYQMAKEGSTYQEILHHYYQNTKLVKKDVGGIDNEG</sequence>
<proteinExistence type="predicted"/>
<name>A0A938XTY6_9FIRM</name>
<keyword evidence="3" id="KW-1185">Reference proteome</keyword>
<evidence type="ECO:0000259" key="1">
    <source>
        <dbReference type="Pfam" id="PF08486"/>
    </source>
</evidence>
<dbReference type="InterPro" id="IPR013486">
    <property type="entry name" value="SpoIID/LytB"/>
</dbReference>